<dbReference type="PANTHER" id="PTHR42798:SF2">
    <property type="entry name" value="ABC TRANSPORTER ATP-BINDING PROTEIN MG467-RELATED"/>
    <property type="match status" value="1"/>
</dbReference>
<organism evidence="2">
    <name type="scientific">marine sediment metagenome</name>
    <dbReference type="NCBI Taxonomy" id="412755"/>
    <lineage>
        <taxon>unclassified sequences</taxon>
        <taxon>metagenomes</taxon>
        <taxon>ecological metagenomes</taxon>
    </lineage>
</organism>
<evidence type="ECO:0000313" key="2">
    <source>
        <dbReference type="EMBL" id="GAH44318.1"/>
    </source>
</evidence>
<sequence length="101" mass="10923">MTALVADNITKSYTSGRVETNVLQGMSIDLNERELTLVLGPSGSGKSTLLAILSGLLKPDSGHVSALGEDLWKKTRGDLEKFRLEHTGFVFQGFNLFPALT</sequence>
<dbReference type="AlphaFoldDB" id="X1HG85"/>
<protein>
    <recommendedName>
        <fullName evidence="1">ABC transporter domain-containing protein</fullName>
    </recommendedName>
</protein>
<feature type="non-terminal residue" evidence="2">
    <location>
        <position position="101"/>
    </location>
</feature>
<dbReference type="InterPro" id="IPR003439">
    <property type="entry name" value="ABC_transporter-like_ATP-bd"/>
</dbReference>
<dbReference type="GO" id="GO:0016887">
    <property type="term" value="F:ATP hydrolysis activity"/>
    <property type="evidence" value="ECO:0007669"/>
    <property type="project" value="InterPro"/>
</dbReference>
<reference evidence="2" key="1">
    <citation type="journal article" date="2014" name="Front. Microbiol.">
        <title>High frequency of phylogenetically diverse reductive dehalogenase-homologous genes in deep subseafloor sedimentary metagenomes.</title>
        <authorList>
            <person name="Kawai M."/>
            <person name="Futagami T."/>
            <person name="Toyoda A."/>
            <person name="Takaki Y."/>
            <person name="Nishi S."/>
            <person name="Hori S."/>
            <person name="Arai W."/>
            <person name="Tsubouchi T."/>
            <person name="Morono Y."/>
            <person name="Uchiyama I."/>
            <person name="Ito T."/>
            <person name="Fujiyama A."/>
            <person name="Inagaki F."/>
            <person name="Takami H."/>
        </authorList>
    </citation>
    <scope>NUCLEOTIDE SEQUENCE</scope>
    <source>
        <strain evidence="2">Expedition CK06-06</strain>
    </source>
</reference>
<accession>X1HG85</accession>
<evidence type="ECO:0000259" key="1">
    <source>
        <dbReference type="Pfam" id="PF00005"/>
    </source>
</evidence>
<dbReference type="Gene3D" id="3.40.50.300">
    <property type="entry name" value="P-loop containing nucleotide triphosphate hydrolases"/>
    <property type="match status" value="1"/>
</dbReference>
<proteinExistence type="predicted"/>
<gene>
    <name evidence="2" type="ORF">S03H2_21386</name>
</gene>
<dbReference type="Pfam" id="PF00005">
    <property type="entry name" value="ABC_tran"/>
    <property type="match status" value="1"/>
</dbReference>
<dbReference type="InterPro" id="IPR027417">
    <property type="entry name" value="P-loop_NTPase"/>
</dbReference>
<comment type="caution">
    <text evidence="2">The sequence shown here is derived from an EMBL/GenBank/DDBJ whole genome shotgun (WGS) entry which is preliminary data.</text>
</comment>
<dbReference type="SUPFAM" id="SSF52540">
    <property type="entry name" value="P-loop containing nucleoside triphosphate hydrolases"/>
    <property type="match status" value="1"/>
</dbReference>
<dbReference type="EMBL" id="BARU01011377">
    <property type="protein sequence ID" value="GAH44318.1"/>
    <property type="molecule type" value="Genomic_DNA"/>
</dbReference>
<dbReference type="GO" id="GO:0005524">
    <property type="term" value="F:ATP binding"/>
    <property type="evidence" value="ECO:0007669"/>
    <property type="project" value="InterPro"/>
</dbReference>
<feature type="domain" description="ABC transporter" evidence="1">
    <location>
        <begin position="23"/>
        <end position="101"/>
    </location>
</feature>
<dbReference type="PANTHER" id="PTHR42798">
    <property type="entry name" value="LIPOPROTEIN-RELEASING SYSTEM ATP-BINDING PROTEIN LOLD"/>
    <property type="match status" value="1"/>
</dbReference>
<name>X1HG85_9ZZZZ</name>